<accession>A0A1Y2BXL5</accession>
<proteinExistence type="predicted"/>
<keyword evidence="2" id="KW-0812">Transmembrane</keyword>
<comment type="caution">
    <text evidence="3">The sequence shown here is derived from an EMBL/GenBank/DDBJ whole genome shotgun (WGS) entry which is preliminary data.</text>
</comment>
<dbReference type="Proteomes" id="UP000193642">
    <property type="component" value="Unassembled WGS sequence"/>
</dbReference>
<protein>
    <recommendedName>
        <fullName evidence="5">BAG domain-containing protein</fullName>
    </recommendedName>
</protein>
<evidence type="ECO:0000313" key="4">
    <source>
        <dbReference type="Proteomes" id="UP000193642"/>
    </source>
</evidence>
<feature type="region of interest" description="Disordered" evidence="1">
    <location>
        <begin position="143"/>
        <end position="226"/>
    </location>
</feature>
<keyword evidence="2" id="KW-0472">Membrane</keyword>
<name>A0A1Y2BXL5_9FUNG</name>
<keyword evidence="4" id="KW-1185">Reference proteome</keyword>
<reference evidence="3 4" key="1">
    <citation type="submission" date="2016-07" db="EMBL/GenBank/DDBJ databases">
        <title>Pervasive Adenine N6-methylation of Active Genes in Fungi.</title>
        <authorList>
            <consortium name="DOE Joint Genome Institute"/>
            <person name="Mondo S.J."/>
            <person name="Dannebaum R.O."/>
            <person name="Kuo R.C."/>
            <person name="Labutti K."/>
            <person name="Haridas S."/>
            <person name="Kuo A."/>
            <person name="Salamov A."/>
            <person name="Ahrendt S.R."/>
            <person name="Lipzen A."/>
            <person name="Sullivan W."/>
            <person name="Andreopoulos W.B."/>
            <person name="Clum A."/>
            <person name="Lindquist E."/>
            <person name="Daum C."/>
            <person name="Ramamoorthy G.K."/>
            <person name="Gryganskyi A."/>
            <person name="Culley D."/>
            <person name="Magnuson J.K."/>
            <person name="James T.Y."/>
            <person name="O'Malley M.A."/>
            <person name="Stajich J.E."/>
            <person name="Spatafora J.W."/>
            <person name="Visel A."/>
            <person name="Grigoriev I.V."/>
        </authorList>
    </citation>
    <scope>NUCLEOTIDE SEQUENCE [LARGE SCALE GENOMIC DNA]</scope>
    <source>
        <strain evidence="3 4">JEL800</strain>
    </source>
</reference>
<evidence type="ECO:0000256" key="1">
    <source>
        <dbReference type="SAM" id="MobiDB-lite"/>
    </source>
</evidence>
<keyword evidence="2" id="KW-1133">Transmembrane helix</keyword>
<dbReference type="EMBL" id="MCGO01000039">
    <property type="protein sequence ID" value="ORY39493.1"/>
    <property type="molecule type" value="Genomic_DNA"/>
</dbReference>
<sequence>MKLLAPTQTPSTAMAVFAGVCTTIAAGVALTYGMKLMVRNHNTRRTMARFRRHRAGIAAAVKKAEDEVAKVLGPRLLELVKEVEGLKGKGGKEQAMLVKRIREVDELLLRCLERLDDVRPADMAAICGVSVVERSASGRVVDAREEVVSPSPAPSSISAGSDDAETVVGEAVAAGGEKEAGRAPSTQLHVQRRSASISSSASSSATTAADSSASPDLSVVSMPDQDLSTKDLLSKDAKASDPVKDQPSKPSTFASIAALLPPLTSSLAAATASLAAATSSMFSSVYPSSLFTSTDELDKEHVQYIQGAVAQWRLRKRALVKKVQKMAGTVDQLFESLVVV</sequence>
<feature type="compositionally biased region" description="Low complexity" evidence="1">
    <location>
        <begin position="194"/>
        <end position="214"/>
    </location>
</feature>
<feature type="transmembrane region" description="Helical" evidence="2">
    <location>
        <begin position="12"/>
        <end position="34"/>
    </location>
</feature>
<feature type="compositionally biased region" description="Low complexity" evidence="1">
    <location>
        <begin position="154"/>
        <end position="175"/>
    </location>
</feature>
<evidence type="ECO:0008006" key="5">
    <source>
        <dbReference type="Google" id="ProtNLM"/>
    </source>
</evidence>
<evidence type="ECO:0000256" key="2">
    <source>
        <dbReference type="SAM" id="Phobius"/>
    </source>
</evidence>
<gene>
    <name evidence="3" type="ORF">BCR33DRAFT_719970</name>
</gene>
<dbReference type="AlphaFoldDB" id="A0A1Y2BXL5"/>
<organism evidence="3 4">
    <name type="scientific">Rhizoclosmatium globosum</name>
    <dbReference type="NCBI Taxonomy" id="329046"/>
    <lineage>
        <taxon>Eukaryota</taxon>
        <taxon>Fungi</taxon>
        <taxon>Fungi incertae sedis</taxon>
        <taxon>Chytridiomycota</taxon>
        <taxon>Chytridiomycota incertae sedis</taxon>
        <taxon>Chytridiomycetes</taxon>
        <taxon>Chytridiales</taxon>
        <taxon>Chytriomycetaceae</taxon>
        <taxon>Rhizoclosmatium</taxon>
    </lineage>
</organism>
<evidence type="ECO:0000313" key="3">
    <source>
        <dbReference type="EMBL" id="ORY39493.1"/>
    </source>
</evidence>
<dbReference type="OrthoDB" id="2163323at2759"/>